<dbReference type="Proteomes" id="UP000199533">
    <property type="component" value="Unassembled WGS sequence"/>
</dbReference>
<dbReference type="OrthoDB" id="9150031at2"/>
<evidence type="ECO:0000259" key="1">
    <source>
        <dbReference type="PROSITE" id="PS50943"/>
    </source>
</evidence>
<dbReference type="SUPFAM" id="SSF47413">
    <property type="entry name" value="lambda repressor-like DNA-binding domains"/>
    <property type="match status" value="1"/>
</dbReference>
<dbReference type="RefSeq" id="WP_090699130.1">
    <property type="nucleotide sequence ID" value="NZ_FOSP01000011.1"/>
</dbReference>
<dbReference type="EMBL" id="FOSP01000011">
    <property type="protein sequence ID" value="SFK64289.1"/>
    <property type="molecule type" value="Genomic_DNA"/>
</dbReference>
<protein>
    <recommendedName>
        <fullName evidence="1">HTH cro/C1-type domain-containing protein</fullName>
    </recommendedName>
</protein>
<gene>
    <name evidence="2" type="ORF">SAMN05216302_101155</name>
</gene>
<dbReference type="InterPro" id="IPR001387">
    <property type="entry name" value="Cro/C1-type_HTH"/>
</dbReference>
<proteinExistence type="predicted"/>
<dbReference type="Gene3D" id="1.10.260.40">
    <property type="entry name" value="lambda repressor-like DNA-binding domains"/>
    <property type="match status" value="1"/>
</dbReference>
<dbReference type="InterPro" id="IPR010982">
    <property type="entry name" value="Lambda_DNA-bd_dom_sf"/>
</dbReference>
<reference evidence="3" key="1">
    <citation type="submission" date="2016-10" db="EMBL/GenBank/DDBJ databases">
        <authorList>
            <person name="Varghese N."/>
            <person name="Submissions S."/>
        </authorList>
    </citation>
    <scope>NUCLEOTIDE SEQUENCE [LARGE SCALE GENOMIC DNA]</scope>
    <source>
        <strain evidence="3">Nm69</strain>
    </source>
</reference>
<dbReference type="PROSITE" id="PS50943">
    <property type="entry name" value="HTH_CROC1"/>
    <property type="match status" value="1"/>
</dbReference>
<dbReference type="AlphaFoldDB" id="A0A1I4B8J1"/>
<dbReference type="STRING" id="52441.SAMN05216302_101155"/>
<dbReference type="GO" id="GO:0003677">
    <property type="term" value="F:DNA binding"/>
    <property type="evidence" value="ECO:0007669"/>
    <property type="project" value="InterPro"/>
</dbReference>
<evidence type="ECO:0000313" key="3">
    <source>
        <dbReference type="Proteomes" id="UP000199533"/>
    </source>
</evidence>
<dbReference type="SMART" id="SM00530">
    <property type="entry name" value="HTH_XRE"/>
    <property type="match status" value="1"/>
</dbReference>
<organism evidence="2 3">
    <name type="scientific">Nitrosomonas aestuarii</name>
    <dbReference type="NCBI Taxonomy" id="52441"/>
    <lineage>
        <taxon>Bacteria</taxon>
        <taxon>Pseudomonadati</taxon>
        <taxon>Pseudomonadota</taxon>
        <taxon>Betaproteobacteria</taxon>
        <taxon>Nitrosomonadales</taxon>
        <taxon>Nitrosomonadaceae</taxon>
        <taxon>Nitrosomonas</taxon>
    </lineage>
</organism>
<sequence length="134" mass="14793">METYSERLSWAIKNAGVTQSDLAAMIGVKPQTVQYLCAKKNNAQGSIHNASFAKILKVSAVWLETGNGDRYPESSKAEETLKLLGINLDELDLDQIEIIQSSMATPKEDRPHLKRIIKTFTEPDKDDGEQGNSG</sequence>
<evidence type="ECO:0000313" key="2">
    <source>
        <dbReference type="EMBL" id="SFK64289.1"/>
    </source>
</evidence>
<name>A0A1I4B8J1_9PROT</name>
<dbReference type="CDD" id="cd00093">
    <property type="entry name" value="HTH_XRE"/>
    <property type="match status" value="1"/>
</dbReference>
<accession>A0A1I4B8J1</accession>
<keyword evidence="3" id="KW-1185">Reference proteome</keyword>
<feature type="domain" description="HTH cro/C1-type" evidence="1">
    <location>
        <begin position="13"/>
        <end position="63"/>
    </location>
</feature>